<dbReference type="EMBL" id="CM051396">
    <property type="protein sequence ID" value="KAJ4723207.1"/>
    <property type="molecule type" value="Genomic_DNA"/>
</dbReference>
<name>A0ACC1YIG2_MELAZ</name>
<protein>
    <submittedName>
        <fullName evidence="1">Uncharacterized protein</fullName>
    </submittedName>
</protein>
<proteinExistence type="predicted"/>
<accession>A0ACC1YIG2</accession>
<evidence type="ECO:0000313" key="2">
    <source>
        <dbReference type="Proteomes" id="UP001164539"/>
    </source>
</evidence>
<evidence type="ECO:0000313" key="1">
    <source>
        <dbReference type="EMBL" id="KAJ4723207.1"/>
    </source>
</evidence>
<keyword evidence="2" id="KW-1185">Reference proteome</keyword>
<comment type="caution">
    <text evidence="1">The sequence shown here is derived from an EMBL/GenBank/DDBJ whole genome shotgun (WGS) entry which is preliminary data.</text>
</comment>
<reference evidence="1 2" key="1">
    <citation type="journal article" date="2023" name="Science">
        <title>Complex scaffold remodeling in plant triterpene biosynthesis.</title>
        <authorList>
            <person name="De La Pena R."/>
            <person name="Hodgson H."/>
            <person name="Liu J.C."/>
            <person name="Stephenson M.J."/>
            <person name="Martin A.C."/>
            <person name="Owen C."/>
            <person name="Harkess A."/>
            <person name="Leebens-Mack J."/>
            <person name="Jimenez L.E."/>
            <person name="Osbourn A."/>
            <person name="Sattely E.S."/>
        </authorList>
    </citation>
    <scope>NUCLEOTIDE SEQUENCE [LARGE SCALE GENOMIC DNA]</scope>
    <source>
        <strain evidence="2">cv. JPN11</strain>
        <tissue evidence="1">Leaf</tissue>
    </source>
</reference>
<dbReference type="Proteomes" id="UP001164539">
    <property type="component" value="Chromosome 3"/>
</dbReference>
<gene>
    <name evidence="1" type="ORF">OWV82_006603</name>
</gene>
<sequence>MLIQDRQNQPQFERHMVKTANALLEFIFHWNETIVLLRFVVMWEAEKEEIQKAREKLVRNWKMRQREAALGFAPEISAS</sequence>
<organism evidence="1 2">
    <name type="scientific">Melia azedarach</name>
    <name type="common">Chinaberry tree</name>
    <dbReference type="NCBI Taxonomy" id="155640"/>
    <lineage>
        <taxon>Eukaryota</taxon>
        <taxon>Viridiplantae</taxon>
        <taxon>Streptophyta</taxon>
        <taxon>Embryophyta</taxon>
        <taxon>Tracheophyta</taxon>
        <taxon>Spermatophyta</taxon>
        <taxon>Magnoliopsida</taxon>
        <taxon>eudicotyledons</taxon>
        <taxon>Gunneridae</taxon>
        <taxon>Pentapetalae</taxon>
        <taxon>rosids</taxon>
        <taxon>malvids</taxon>
        <taxon>Sapindales</taxon>
        <taxon>Meliaceae</taxon>
        <taxon>Melia</taxon>
    </lineage>
</organism>